<dbReference type="Proteomes" id="UP000218890">
    <property type="component" value="Chromosome"/>
</dbReference>
<protein>
    <submittedName>
        <fullName evidence="2">Uncharacterized protein</fullName>
    </submittedName>
</protein>
<name>A0A0X8X8Y4_HALHR</name>
<organism evidence="2 3">
    <name type="scientific">Halorhodospira halochloris</name>
    <name type="common">Ectothiorhodospira halochloris</name>
    <dbReference type="NCBI Taxonomy" id="1052"/>
    <lineage>
        <taxon>Bacteria</taxon>
        <taxon>Pseudomonadati</taxon>
        <taxon>Pseudomonadota</taxon>
        <taxon>Gammaproteobacteria</taxon>
        <taxon>Chromatiales</taxon>
        <taxon>Ectothiorhodospiraceae</taxon>
        <taxon>Halorhodospira</taxon>
    </lineage>
</organism>
<dbReference type="RefSeq" id="WP_096408917.1">
    <property type="nucleotide sequence ID" value="NZ_AP017372.2"/>
</dbReference>
<evidence type="ECO:0000313" key="2">
    <source>
        <dbReference type="EMBL" id="BAU57661.1"/>
    </source>
</evidence>
<evidence type="ECO:0000313" key="3">
    <source>
        <dbReference type="Proteomes" id="UP000218890"/>
    </source>
</evidence>
<accession>A0A0X8X8Y4</accession>
<keyword evidence="3" id="KW-1185">Reference proteome</keyword>
<reference evidence="2" key="1">
    <citation type="submission" date="2016-02" db="EMBL/GenBank/DDBJ databases">
        <title>Halorhodospira halochloris DSM-1059 complete genome, version 2.</title>
        <authorList>
            <person name="Tsukatani Y."/>
        </authorList>
    </citation>
    <scope>NUCLEOTIDE SEQUENCE</scope>
    <source>
        <strain evidence="2">DSM 1059</strain>
    </source>
</reference>
<dbReference type="KEGG" id="hhk:HH1059_09670"/>
<sequence>MRYIDHTTKTIYSGNRRTRQDPEVTSDPPDEYHSPIIKKVHNPQPGEAQTVHDGWELTREGKEKKKAAIKDQLYAIDSKYNSDRGTRDHKINYPDQYAAKAVERAKAAEREAEPLRAQLASLGH</sequence>
<feature type="region of interest" description="Disordered" evidence="1">
    <location>
        <begin position="1"/>
        <end position="49"/>
    </location>
</feature>
<dbReference type="EMBL" id="AP017372">
    <property type="protein sequence ID" value="BAU57661.1"/>
    <property type="molecule type" value="Genomic_DNA"/>
</dbReference>
<gene>
    <name evidence="2" type="ORF">HH1059_09670</name>
</gene>
<evidence type="ECO:0000256" key="1">
    <source>
        <dbReference type="SAM" id="MobiDB-lite"/>
    </source>
</evidence>
<dbReference type="AlphaFoldDB" id="A0A0X8X8Y4"/>
<proteinExistence type="predicted"/>